<organism evidence="1">
    <name type="scientific">Anguilla anguilla</name>
    <name type="common">European freshwater eel</name>
    <name type="synonym">Muraena anguilla</name>
    <dbReference type="NCBI Taxonomy" id="7936"/>
    <lineage>
        <taxon>Eukaryota</taxon>
        <taxon>Metazoa</taxon>
        <taxon>Chordata</taxon>
        <taxon>Craniata</taxon>
        <taxon>Vertebrata</taxon>
        <taxon>Euteleostomi</taxon>
        <taxon>Actinopterygii</taxon>
        <taxon>Neopterygii</taxon>
        <taxon>Teleostei</taxon>
        <taxon>Anguilliformes</taxon>
        <taxon>Anguillidae</taxon>
        <taxon>Anguilla</taxon>
    </lineage>
</organism>
<dbReference type="AlphaFoldDB" id="A0A0E9PZC9"/>
<reference evidence="1" key="2">
    <citation type="journal article" date="2015" name="Fish Shellfish Immunol.">
        <title>Early steps in the European eel (Anguilla anguilla)-Vibrio vulnificus interaction in the gills: Role of the RtxA13 toxin.</title>
        <authorList>
            <person name="Callol A."/>
            <person name="Pajuelo D."/>
            <person name="Ebbesson L."/>
            <person name="Teles M."/>
            <person name="MacKenzie S."/>
            <person name="Amaro C."/>
        </authorList>
    </citation>
    <scope>NUCLEOTIDE SEQUENCE</scope>
</reference>
<protein>
    <submittedName>
        <fullName evidence="1">Uncharacterized protein</fullName>
    </submittedName>
</protein>
<name>A0A0E9PZC9_ANGAN</name>
<proteinExistence type="predicted"/>
<reference evidence="1" key="1">
    <citation type="submission" date="2014-11" db="EMBL/GenBank/DDBJ databases">
        <authorList>
            <person name="Amaro Gonzalez C."/>
        </authorList>
    </citation>
    <scope>NUCLEOTIDE SEQUENCE</scope>
</reference>
<evidence type="ECO:0000313" key="1">
    <source>
        <dbReference type="EMBL" id="JAH09425.1"/>
    </source>
</evidence>
<dbReference type="EMBL" id="GBXM01099152">
    <property type="protein sequence ID" value="JAH09425.1"/>
    <property type="molecule type" value="Transcribed_RNA"/>
</dbReference>
<accession>A0A0E9PZC9</accession>
<sequence>MKTIEKKTKNNITTFLTQRSPTINCA</sequence>